<organism evidence="1 2">
    <name type="scientific">Aspergillus pseudoustus</name>
    <dbReference type="NCBI Taxonomy" id="1810923"/>
    <lineage>
        <taxon>Eukaryota</taxon>
        <taxon>Fungi</taxon>
        <taxon>Dikarya</taxon>
        <taxon>Ascomycota</taxon>
        <taxon>Pezizomycotina</taxon>
        <taxon>Eurotiomycetes</taxon>
        <taxon>Eurotiomycetidae</taxon>
        <taxon>Eurotiales</taxon>
        <taxon>Aspergillaceae</taxon>
        <taxon>Aspergillus</taxon>
        <taxon>Aspergillus subgen. Nidulantes</taxon>
    </lineage>
</organism>
<comment type="caution">
    <text evidence="1">The sequence shown here is derived from an EMBL/GenBank/DDBJ whole genome shotgun (WGS) entry which is preliminary data.</text>
</comment>
<name>A0ABR4J094_9EURO</name>
<dbReference type="EMBL" id="JBFXLU010000244">
    <property type="protein sequence ID" value="KAL2833469.1"/>
    <property type="molecule type" value="Genomic_DNA"/>
</dbReference>
<reference evidence="1 2" key="1">
    <citation type="submission" date="2024-07" db="EMBL/GenBank/DDBJ databases">
        <title>Section-level genome sequencing and comparative genomics of Aspergillus sections Usti and Cavernicolus.</title>
        <authorList>
            <consortium name="Lawrence Berkeley National Laboratory"/>
            <person name="Nybo J.L."/>
            <person name="Vesth T.C."/>
            <person name="Theobald S."/>
            <person name="Frisvad J.C."/>
            <person name="Larsen T.O."/>
            <person name="Kjaerboelling I."/>
            <person name="Rothschild-Mancinelli K."/>
            <person name="Lyhne E.K."/>
            <person name="Kogle M.E."/>
            <person name="Barry K."/>
            <person name="Clum A."/>
            <person name="Na H."/>
            <person name="Ledsgaard L."/>
            <person name="Lin J."/>
            <person name="Lipzen A."/>
            <person name="Kuo A."/>
            <person name="Riley R."/>
            <person name="Mondo S."/>
            <person name="Labutti K."/>
            <person name="Haridas S."/>
            <person name="Pangalinan J."/>
            <person name="Salamov A.A."/>
            <person name="Simmons B.A."/>
            <person name="Magnuson J.K."/>
            <person name="Chen J."/>
            <person name="Drula E."/>
            <person name="Henrissat B."/>
            <person name="Wiebenga A."/>
            <person name="Lubbers R.J."/>
            <person name="Gomes A.C."/>
            <person name="Makela M.R."/>
            <person name="Stajich J."/>
            <person name="Grigoriev I.V."/>
            <person name="Mortensen U.H."/>
            <person name="De Vries R.P."/>
            <person name="Baker S.E."/>
            <person name="Andersen M.R."/>
        </authorList>
    </citation>
    <scope>NUCLEOTIDE SEQUENCE [LARGE SCALE GENOMIC DNA]</scope>
    <source>
        <strain evidence="1 2">CBS 123904</strain>
    </source>
</reference>
<proteinExistence type="predicted"/>
<sequence length="159" mass="17428">MGVDPRILATALTEVTRFAENELGFPYIHVEAKDSYLRDDYPLPDNDSIFPHDDAPPSQNDGFNHLHDSAHQSWVDNLVNEAADAEPDDAQWIDDAILAEFEASRFLFPGSSLWPPTPGPSNAADATIPPTPRLRAIDTITDLSDIDEDIPLLPPAVGD</sequence>
<accession>A0ABR4J094</accession>
<dbReference type="Proteomes" id="UP001610446">
    <property type="component" value="Unassembled WGS sequence"/>
</dbReference>
<evidence type="ECO:0000313" key="1">
    <source>
        <dbReference type="EMBL" id="KAL2833469.1"/>
    </source>
</evidence>
<evidence type="ECO:0000313" key="2">
    <source>
        <dbReference type="Proteomes" id="UP001610446"/>
    </source>
</evidence>
<protein>
    <submittedName>
        <fullName evidence="1">Uncharacterized protein</fullName>
    </submittedName>
</protein>
<gene>
    <name evidence="1" type="ORF">BJY01DRAFT_253519</name>
</gene>
<keyword evidence="2" id="KW-1185">Reference proteome</keyword>